<dbReference type="OrthoDB" id="343256at2"/>
<sequence>MNAQATQAAPSRRLGRTLLAIGVGLLINFVVALGLDQLFHELDVYPPWGEPMNEPGDNALALSYRVVIAVVSCYVAGRLAPWAPMRHAMILGGIGFVLSSLGAVAAANMDLGPLWYPIALVAVTLPCAWVGGVLARRAVDSGERS</sequence>
<keyword evidence="1" id="KW-0812">Transmembrane</keyword>
<evidence type="ECO:0000313" key="2">
    <source>
        <dbReference type="EMBL" id="RJF93964.1"/>
    </source>
</evidence>
<feature type="transmembrane region" description="Helical" evidence="1">
    <location>
        <begin position="114"/>
        <end position="135"/>
    </location>
</feature>
<dbReference type="AlphaFoldDB" id="A0A418WRT7"/>
<feature type="transmembrane region" description="Helical" evidence="1">
    <location>
        <begin position="89"/>
        <end position="108"/>
    </location>
</feature>
<dbReference type="Proteomes" id="UP000286100">
    <property type="component" value="Unassembled WGS sequence"/>
</dbReference>
<accession>A0A418WRT7</accession>
<reference evidence="2 3" key="1">
    <citation type="submission" date="2018-09" db="EMBL/GenBank/DDBJ databases">
        <authorList>
            <person name="Zhu H."/>
        </authorList>
    </citation>
    <scope>NUCLEOTIDE SEQUENCE [LARGE SCALE GENOMIC DNA]</scope>
    <source>
        <strain evidence="2 3">K2R01-6</strain>
    </source>
</reference>
<proteinExistence type="predicted"/>
<feature type="transmembrane region" description="Helical" evidence="1">
    <location>
        <begin position="18"/>
        <end position="39"/>
    </location>
</feature>
<evidence type="ECO:0000256" key="1">
    <source>
        <dbReference type="SAM" id="Phobius"/>
    </source>
</evidence>
<evidence type="ECO:0000313" key="3">
    <source>
        <dbReference type="Proteomes" id="UP000286100"/>
    </source>
</evidence>
<gene>
    <name evidence="2" type="ORF">D3876_06750</name>
</gene>
<comment type="caution">
    <text evidence="2">The sequence shown here is derived from an EMBL/GenBank/DDBJ whole genome shotgun (WGS) entry which is preliminary data.</text>
</comment>
<keyword evidence="1" id="KW-1133">Transmembrane helix</keyword>
<feature type="transmembrane region" description="Helical" evidence="1">
    <location>
        <begin position="59"/>
        <end position="77"/>
    </location>
</feature>
<keyword evidence="1" id="KW-0472">Membrane</keyword>
<dbReference type="EMBL" id="QYUM01000002">
    <property type="protein sequence ID" value="RJF93964.1"/>
    <property type="molecule type" value="Genomic_DNA"/>
</dbReference>
<protein>
    <submittedName>
        <fullName evidence="2">Uncharacterized protein</fullName>
    </submittedName>
</protein>
<name>A0A418WRT7_9SPHN</name>
<dbReference type="RefSeq" id="WP_119760537.1">
    <property type="nucleotide sequence ID" value="NZ_QYUM01000002.1"/>
</dbReference>
<keyword evidence="3" id="KW-1185">Reference proteome</keyword>
<organism evidence="2 3">
    <name type="scientific">Sphingomonas cavernae</name>
    <dbReference type="NCBI Taxonomy" id="2320861"/>
    <lineage>
        <taxon>Bacteria</taxon>
        <taxon>Pseudomonadati</taxon>
        <taxon>Pseudomonadota</taxon>
        <taxon>Alphaproteobacteria</taxon>
        <taxon>Sphingomonadales</taxon>
        <taxon>Sphingomonadaceae</taxon>
        <taxon>Sphingomonas</taxon>
    </lineage>
</organism>